<evidence type="ECO:0000313" key="1">
    <source>
        <dbReference type="EMBL" id="KAL2328966.1"/>
    </source>
</evidence>
<dbReference type="InterPro" id="IPR004320">
    <property type="entry name" value="BPS1_pln"/>
</dbReference>
<reference evidence="1 2" key="1">
    <citation type="submission" date="2024-08" db="EMBL/GenBank/DDBJ databases">
        <title>Insights into the chromosomal genome structure of Flemingia macrophylla.</title>
        <authorList>
            <person name="Ding Y."/>
            <person name="Zhao Y."/>
            <person name="Bi W."/>
            <person name="Wu M."/>
            <person name="Zhao G."/>
            <person name="Gong Y."/>
            <person name="Li W."/>
            <person name="Zhang P."/>
        </authorList>
    </citation>
    <scope>NUCLEOTIDE SEQUENCE [LARGE SCALE GENOMIC DNA]</scope>
    <source>
        <strain evidence="1">DYQJB</strain>
        <tissue evidence="1">Leaf</tissue>
    </source>
</reference>
<keyword evidence="2" id="KW-1185">Reference proteome</keyword>
<name>A0ABD1LZT0_9FABA</name>
<gene>
    <name evidence="1" type="ORF">Fmac_022393</name>
</gene>
<sequence length="118" mass="13534">MSNSTTALLQIHLRDCTFKVKKLDFGFQANTDKESRVNGNKNKEFLAHSVQQFALKDNEVLSILELLKEAEEVTVRSLECLLLFVSDSNGQSKQRRWPTISKMMQPDRMTCDSQEPVK</sequence>
<dbReference type="AlphaFoldDB" id="A0ABD1LZT0"/>
<dbReference type="EMBL" id="JBGMDY010000007">
    <property type="protein sequence ID" value="KAL2328966.1"/>
    <property type="molecule type" value="Genomic_DNA"/>
</dbReference>
<dbReference type="Pfam" id="PF03087">
    <property type="entry name" value="BPS1"/>
    <property type="match status" value="1"/>
</dbReference>
<proteinExistence type="predicted"/>
<comment type="caution">
    <text evidence="1">The sequence shown here is derived from an EMBL/GenBank/DDBJ whole genome shotgun (WGS) entry which is preliminary data.</text>
</comment>
<accession>A0ABD1LZT0</accession>
<organism evidence="1 2">
    <name type="scientific">Flemingia macrophylla</name>
    <dbReference type="NCBI Taxonomy" id="520843"/>
    <lineage>
        <taxon>Eukaryota</taxon>
        <taxon>Viridiplantae</taxon>
        <taxon>Streptophyta</taxon>
        <taxon>Embryophyta</taxon>
        <taxon>Tracheophyta</taxon>
        <taxon>Spermatophyta</taxon>
        <taxon>Magnoliopsida</taxon>
        <taxon>eudicotyledons</taxon>
        <taxon>Gunneridae</taxon>
        <taxon>Pentapetalae</taxon>
        <taxon>rosids</taxon>
        <taxon>fabids</taxon>
        <taxon>Fabales</taxon>
        <taxon>Fabaceae</taxon>
        <taxon>Papilionoideae</taxon>
        <taxon>50 kb inversion clade</taxon>
        <taxon>NPAAA clade</taxon>
        <taxon>indigoferoid/millettioid clade</taxon>
        <taxon>Phaseoleae</taxon>
        <taxon>Flemingia</taxon>
    </lineage>
</organism>
<protein>
    <submittedName>
        <fullName evidence="1">Uncharacterized protein</fullName>
    </submittedName>
</protein>
<dbReference type="Proteomes" id="UP001603857">
    <property type="component" value="Unassembled WGS sequence"/>
</dbReference>
<evidence type="ECO:0000313" key="2">
    <source>
        <dbReference type="Proteomes" id="UP001603857"/>
    </source>
</evidence>